<evidence type="ECO:0008006" key="4">
    <source>
        <dbReference type="Google" id="ProtNLM"/>
    </source>
</evidence>
<organism evidence="2 3">
    <name type="scientific">Gelidibacter sediminis</name>
    <dbReference type="NCBI Taxonomy" id="1608710"/>
    <lineage>
        <taxon>Bacteria</taxon>
        <taxon>Pseudomonadati</taxon>
        <taxon>Bacteroidota</taxon>
        <taxon>Flavobacteriia</taxon>
        <taxon>Flavobacteriales</taxon>
        <taxon>Flavobacteriaceae</taxon>
        <taxon>Gelidibacter</taxon>
    </lineage>
</organism>
<name>A0A4R7PIS3_9FLAO</name>
<accession>A0A4R7PIS3</accession>
<feature type="chain" id="PRO_5020675064" description="DUF5602 domain-containing protein" evidence="1">
    <location>
        <begin position="25"/>
        <end position="284"/>
    </location>
</feature>
<dbReference type="AlphaFoldDB" id="A0A4R7PIS3"/>
<protein>
    <recommendedName>
        <fullName evidence="4">DUF5602 domain-containing protein</fullName>
    </recommendedName>
</protein>
<evidence type="ECO:0000313" key="2">
    <source>
        <dbReference type="EMBL" id="TDU34293.1"/>
    </source>
</evidence>
<evidence type="ECO:0000313" key="3">
    <source>
        <dbReference type="Proteomes" id="UP000294689"/>
    </source>
</evidence>
<evidence type="ECO:0000256" key="1">
    <source>
        <dbReference type="SAM" id="SignalP"/>
    </source>
</evidence>
<comment type="caution">
    <text evidence="2">The sequence shown here is derived from an EMBL/GenBank/DDBJ whole genome shotgun (WGS) entry which is preliminary data.</text>
</comment>
<proteinExistence type="predicted"/>
<dbReference type="RefSeq" id="WP_133758954.1">
    <property type="nucleotide sequence ID" value="NZ_SOBW01000010.1"/>
</dbReference>
<dbReference type="Proteomes" id="UP000294689">
    <property type="component" value="Unassembled WGS sequence"/>
</dbReference>
<dbReference type="PROSITE" id="PS51257">
    <property type="entry name" value="PROKAR_LIPOPROTEIN"/>
    <property type="match status" value="1"/>
</dbReference>
<gene>
    <name evidence="2" type="ORF">BXY82_2958</name>
</gene>
<sequence length="284" mass="32420">METQFKLFRKCLMVVLLFGVFACSQDEEALSNDGVVIEKSNDYLANRSSNVINVFKGPEVQYGSGKARSWISVNSAGFPEEIGIELTSKVFNDLSLLHEGHEMTVVLPLHKKAKELTPFEHLGLNYQPEGHGPVFWEEHFDFHFYTITNEQRLLIPDYDGSNQSIVNAFNYFPDMDKMPTDYFKFPGPGGVYGMMGKHWVPADWQTGYNPFTHVMILGTYAQMNNFIEPMVTVAYLLSGDSFSGDYSQPRKFEEPGNNYPTKYNIFRNENTGNIYITLSDFVTR</sequence>
<feature type="signal peptide" evidence="1">
    <location>
        <begin position="1"/>
        <end position="24"/>
    </location>
</feature>
<dbReference type="OrthoDB" id="2867208at2"/>
<keyword evidence="3" id="KW-1185">Reference proteome</keyword>
<reference evidence="2 3" key="1">
    <citation type="submission" date="2019-03" db="EMBL/GenBank/DDBJ databases">
        <title>Genomic Encyclopedia of Archaeal and Bacterial Type Strains, Phase II (KMG-II): from individual species to whole genera.</title>
        <authorList>
            <person name="Goeker M."/>
        </authorList>
    </citation>
    <scope>NUCLEOTIDE SEQUENCE [LARGE SCALE GENOMIC DNA]</scope>
    <source>
        <strain evidence="2 3">DSM 28135</strain>
    </source>
</reference>
<dbReference type="EMBL" id="SOBW01000010">
    <property type="protein sequence ID" value="TDU34293.1"/>
    <property type="molecule type" value="Genomic_DNA"/>
</dbReference>
<keyword evidence="1" id="KW-0732">Signal</keyword>